<feature type="region of interest" description="Disordered" evidence="1">
    <location>
        <begin position="49"/>
        <end position="95"/>
    </location>
</feature>
<dbReference type="AlphaFoldDB" id="S2RYS1"/>
<accession>S2RYS1</accession>
<evidence type="ECO:0000313" key="4">
    <source>
        <dbReference type="Proteomes" id="UP000014243"/>
    </source>
</evidence>
<name>S2RYS1_LACPA</name>
<keyword evidence="3" id="KW-0396">Initiation factor</keyword>
<sequence>MGKKRVYEFAKEMHVDNKDVIDIAKNLGIEVKNHMSSIDQDQEAKIKGMLSKQSAGKAPSSQAAKTPAKAAKTSSAAHKEAAKKPVAASAKSNDHADAAVAFAKKRKTCC</sequence>
<evidence type="ECO:0000259" key="2">
    <source>
        <dbReference type="Pfam" id="PF04760"/>
    </source>
</evidence>
<dbReference type="Proteomes" id="UP000014243">
    <property type="component" value="Unassembled WGS sequence"/>
</dbReference>
<evidence type="ECO:0000256" key="1">
    <source>
        <dbReference type="SAM" id="MobiDB-lite"/>
    </source>
</evidence>
<evidence type="ECO:0000313" key="3">
    <source>
        <dbReference type="EMBL" id="EPC72533.1"/>
    </source>
</evidence>
<feature type="domain" description="Translation initiation factor IF-2 N-terminal" evidence="2">
    <location>
        <begin position="1"/>
        <end position="49"/>
    </location>
</feature>
<dbReference type="Gene3D" id="1.10.10.2480">
    <property type="match status" value="1"/>
</dbReference>
<feature type="compositionally biased region" description="Low complexity" evidence="1">
    <location>
        <begin position="57"/>
        <end position="76"/>
    </location>
</feature>
<organism evidence="3 4">
    <name type="scientific">Lacticaseibacillus paracasei subsp. paracasei Lpp126</name>
    <dbReference type="NCBI Taxonomy" id="1256206"/>
    <lineage>
        <taxon>Bacteria</taxon>
        <taxon>Bacillati</taxon>
        <taxon>Bacillota</taxon>
        <taxon>Bacilli</taxon>
        <taxon>Lactobacillales</taxon>
        <taxon>Lactobacillaceae</taxon>
        <taxon>Lacticaseibacillus</taxon>
    </lineage>
</organism>
<dbReference type="Pfam" id="PF04760">
    <property type="entry name" value="IF2_N"/>
    <property type="match status" value="1"/>
</dbReference>
<gene>
    <name evidence="3" type="primary">infB</name>
    <name evidence="3" type="ORF">Lpp126_14566</name>
</gene>
<comment type="caution">
    <text evidence="3">The sequence shown here is derived from an EMBL/GenBank/DDBJ whole genome shotgun (WGS) entry which is preliminary data.</text>
</comment>
<feature type="non-terminal residue" evidence="3">
    <location>
        <position position="110"/>
    </location>
</feature>
<protein>
    <submittedName>
        <fullName evidence="3">Translation initiation factor IF-2</fullName>
    </submittedName>
</protein>
<keyword evidence="3" id="KW-0648">Protein biosynthesis</keyword>
<dbReference type="GO" id="GO:0003743">
    <property type="term" value="F:translation initiation factor activity"/>
    <property type="evidence" value="ECO:0007669"/>
    <property type="project" value="UniProtKB-KW"/>
</dbReference>
<proteinExistence type="predicted"/>
<reference evidence="3 4" key="1">
    <citation type="journal article" date="2013" name="PLoS ONE">
        <title>Lactobacillus paracasei comparative genomics: towards species pan-genome definition and exploitation of diversity.</title>
        <authorList>
            <person name="Smokvina T."/>
            <person name="Wels M."/>
            <person name="Polka J."/>
            <person name="Chervaux C."/>
            <person name="Brisse S."/>
            <person name="Boekhorst J."/>
            <person name="van Hylckama Vlieg J.E."/>
            <person name="Siezen R.J."/>
        </authorList>
    </citation>
    <scope>NUCLEOTIDE SEQUENCE [LARGE SCALE GENOMIC DNA]</scope>
    <source>
        <strain evidence="3 4">Lpp126</strain>
    </source>
</reference>
<dbReference type="EMBL" id="ANKC01001046">
    <property type="protein sequence ID" value="EPC72533.1"/>
    <property type="molecule type" value="Genomic_DNA"/>
</dbReference>
<dbReference type="InterPro" id="IPR006847">
    <property type="entry name" value="IF2_N"/>
</dbReference>